<protein>
    <submittedName>
        <fullName evidence="2">Uncharacterized protein</fullName>
    </submittedName>
</protein>
<dbReference type="SMART" id="SM00150">
    <property type="entry name" value="SPEC"/>
    <property type="match status" value="1"/>
</dbReference>
<dbReference type="CDD" id="cd00176">
    <property type="entry name" value="SPEC"/>
    <property type="match status" value="1"/>
</dbReference>
<dbReference type="AlphaFoldDB" id="A0A0P4VQ66"/>
<feature type="region of interest" description="Disordered" evidence="1">
    <location>
        <begin position="1"/>
        <end position="49"/>
    </location>
</feature>
<accession>A0A0P4VQ66</accession>
<organism evidence="2">
    <name type="scientific">Scylla olivacea</name>
    <name type="common">Orange mud crab</name>
    <name type="synonym">Cancer olivacea</name>
    <dbReference type="NCBI Taxonomy" id="85551"/>
    <lineage>
        <taxon>Eukaryota</taxon>
        <taxon>Metazoa</taxon>
        <taxon>Ecdysozoa</taxon>
        <taxon>Arthropoda</taxon>
        <taxon>Crustacea</taxon>
        <taxon>Multicrustacea</taxon>
        <taxon>Malacostraca</taxon>
        <taxon>Eumalacostraca</taxon>
        <taxon>Eucarida</taxon>
        <taxon>Decapoda</taxon>
        <taxon>Pleocyemata</taxon>
        <taxon>Brachyura</taxon>
        <taxon>Eubrachyura</taxon>
        <taxon>Portunoidea</taxon>
        <taxon>Portunidae</taxon>
        <taxon>Portuninae</taxon>
        <taxon>Scylla</taxon>
    </lineage>
</organism>
<dbReference type="InterPro" id="IPR018159">
    <property type="entry name" value="Spectrin/alpha-actinin"/>
</dbReference>
<dbReference type="EMBL" id="GDRN01109017">
    <property type="protein sequence ID" value="JAI57141.1"/>
    <property type="molecule type" value="Transcribed_RNA"/>
</dbReference>
<feature type="compositionally biased region" description="Polar residues" evidence="1">
    <location>
        <begin position="27"/>
        <end position="49"/>
    </location>
</feature>
<reference evidence="2" key="1">
    <citation type="submission" date="2015-09" db="EMBL/GenBank/DDBJ databases">
        <title>Scylla olivacea transcriptome.</title>
        <authorList>
            <person name="Ikhwanuddin M."/>
        </authorList>
    </citation>
    <scope>NUCLEOTIDE SEQUENCE</scope>
</reference>
<dbReference type="Pfam" id="PF00435">
    <property type="entry name" value="Spectrin"/>
    <property type="match status" value="1"/>
</dbReference>
<sequence length="271" mass="29278">MSDTGGGSASSPMPGMSDSEGAVVGARTTSASGMSQTSGPSRTSLSGPASTTTISTIAVQSGDTRIVLALLQSADWLELRVVELTPGMVYLGTNLQEATKLLQAHEEVLAKLQSKQSPVEDLLNQADQLISTQHPRAEVYAAMAESLGLAWKDLNAQLETRKEILEMGVTFHTKAQQYSDSMDAAERAYTDNVMPNDAEGARQLLSLLHDHKRAVLEASMHTLQEAQTLLGRLRNMTAEGATLDSRPLQIRTNIDFGEYNALLRRTSTKLY</sequence>
<evidence type="ECO:0000313" key="2">
    <source>
        <dbReference type="EMBL" id="JAI57141.1"/>
    </source>
</evidence>
<dbReference type="Gene3D" id="1.20.58.60">
    <property type="match status" value="1"/>
</dbReference>
<proteinExistence type="predicted"/>
<evidence type="ECO:0000256" key="1">
    <source>
        <dbReference type="SAM" id="MobiDB-lite"/>
    </source>
</evidence>
<dbReference type="InterPro" id="IPR002017">
    <property type="entry name" value="Spectrin_repeat"/>
</dbReference>
<dbReference type="SUPFAM" id="SSF46966">
    <property type="entry name" value="Spectrin repeat"/>
    <property type="match status" value="1"/>
</dbReference>
<name>A0A0P4VQ66_SCYOL</name>